<sequence length="446" mass="49124">MLNHNMDTRAAPLVADYGFDSLLANLALTFDKQYTLTDVTAYSKPLHILLVTETWTPDINGVAMSLGRLMQQISLQGHQVSLIRPKPKSSSVDMPIQGLTTQNLGEQSRSLVLSHDVQVKGMAIPKYTNLQFGLPVYFTIKKQLKRIAPDVVHIATEGPLGWAALMAAKSLNIPVTTGYHTQFHDFSRHFGLGLLAGPIMAYFKWFHNASKATCVPSKKTLHDLQNLGFKRLVEVGRGVDLKWFNPKHRSDALRAQWGAHTHHTVLIMVSRLSPEKQIDWVIDAFKALQQQQLHRAVKLIIVGDGPDRDRLQAMAANNKEDIIFAGTQTGQALAGHYASADAFVFASQVETFGNVVVEAMASGLPVYAFNDAAAGMLVTPDSGRLVTLGDKVGFITAISQLPKMQCLKEQGSHARKSVAQCSWQRPTEKMLTMFYQALAPKATINS</sequence>
<organism evidence="2 3">
    <name type="scientific">Psychrobacter raelei</name>
    <dbReference type="NCBI Taxonomy" id="2565531"/>
    <lineage>
        <taxon>Bacteria</taxon>
        <taxon>Pseudomonadati</taxon>
        <taxon>Pseudomonadota</taxon>
        <taxon>Gammaproteobacteria</taxon>
        <taxon>Moraxellales</taxon>
        <taxon>Moraxellaceae</taxon>
        <taxon>Psychrobacter</taxon>
    </lineage>
</organism>
<evidence type="ECO:0000313" key="3">
    <source>
        <dbReference type="Proteomes" id="UP000829560"/>
    </source>
</evidence>
<dbReference type="Pfam" id="PF13439">
    <property type="entry name" value="Glyco_transf_4"/>
    <property type="match status" value="1"/>
</dbReference>
<dbReference type="EMBL" id="CP093310">
    <property type="protein sequence ID" value="WXX24710.1"/>
    <property type="molecule type" value="Genomic_DNA"/>
</dbReference>
<reference evidence="2" key="1">
    <citation type="submission" date="2024-03" db="EMBL/GenBank/DDBJ databases">
        <title>Psychrobacter raelis sp. nov. isolated from a dog with peritonitis.</title>
        <authorList>
            <person name="Schiavone A."/>
            <person name="Manzulli V."/>
            <person name="Camarda A."/>
            <person name="Cafiero M.A."/>
            <person name="Vasco I."/>
            <person name="Marino L."/>
            <person name="Pennuzzi G."/>
            <person name="Serrecchia L."/>
            <person name="Galante D."/>
            <person name="Pugliese N."/>
        </authorList>
    </citation>
    <scope>NUCLEOTIDE SEQUENCE</scope>
    <source>
        <strain evidence="2">PraFG1</strain>
    </source>
</reference>
<dbReference type="EC" id="2.4.-.-" evidence="2"/>
<evidence type="ECO:0000313" key="2">
    <source>
        <dbReference type="EMBL" id="WXX24710.1"/>
    </source>
</evidence>
<accession>A0AAU6PWD7</accession>
<keyword evidence="2" id="KW-0328">Glycosyltransferase</keyword>
<protein>
    <submittedName>
        <fullName evidence="2">Glycosyltransferase family 1 protein</fullName>
        <ecNumber evidence="2">2.4.-.-</ecNumber>
    </submittedName>
</protein>
<dbReference type="Proteomes" id="UP000829560">
    <property type="component" value="Chromosome"/>
</dbReference>
<dbReference type="CDD" id="cd03814">
    <property type="entry name" value="GT4-like"/>
    <property type="match status" value="1"/>
</dbReference>
<dbReference type="AlphaFoldDB" id="A0AAU6PWD7"/>
<dbReference type="PANTHER" id="PTHR45947">
    <property type="entry name" value="SULFOQUINOVOSYL TRANSFERASE SQD2"/>
    <property type="match status" value="1"/>
</dbReference>
<name>A0AAU6PWD7_9GAMM</name>
<dbReference type="KEGG" id="prae:MN210_18130"/>
<evidence type="ECO:0000259" key="1">
    <source>
        <dbReference type="Pfam" id="PF13439"/>
    </source>
</evidence>
<dbReference type="GO" id="GO:0016757">
    <property type="term" value="F:glycosyltransferase activity"/>
    <property type="evidence" value="ECO:0007669"/>
    <property type="project" value="UniProtKB-KW"/>
</dbReference>
<dbReference type="RefSeq" id="WP_338412696.1">
    <property type="nucleotide sequence ID" value="NZ_CP093310.2"/>
</dbReference>
<feature type="domain" description="Glycosyltransferase subfamily 4-like N-terminal" evidence="1">
    <location>
        <begin position="59"/>
        <end position="242"/>
    </location>
</feature>
<dbReference type="PANTHER" id="PTHR45947:SF3">
    <property type="entry name" value="SULFOQUINOVOSYL TRANSFERASE SQD2"/>
    <property type="match status" value="1"/>
</dbReference>
<dbReference type="SUPFAM" id="SSF53756">
    <property type="entry name" value="UDP-Glycosyltransferase/glycogen phosphorylase"/>
    <property type="match status" value="1"/>
</dbReference>
<keyword evidence="2" id="KW-0808">Transferase</keyword>
<dbReference type="InterPro" id="IPR050194">
    <property type="entry name" value="Glycosyltransferase_grp1"/>
</dbReference>
<gene>
    <name evidence="2" type="ORF">MN210_18130</name>
</gene>
<dbReference type="InterPro" id="IPR028098">
    <property type="entry name" value="Glyco_trans_4-like_N"/>
</dbReference>
<keyword evidence="3" id="KW-1185">Reference proteome</keyword>
<dbReference type="Pfam" id="PF13692">
    <property type="entry name" value="Glyco_trans_1_4"/>
    <property type="match status" value="1"/>
</dbReference>
<dbReference type="Gene3D" id="3.40.50.2000">
    <property type="entry name" value="Glycogen Phosphorylase B"/>
    <property type="match status" value="2"/>
</dbReference>
<proteinExistence type="predicted"/>